<accession>A0A183M2U3</accession>
<dbReference type="AlphaFoldDB" id="A0A183M2U3"/>
<dbReference type="InterPro" id="IPR045609">
    <property type="entry name" value="DUF6451"/>
</dbReference>
<proteinExistence type="predicted"/>
<organism evidence="1 2">
    <name type="scientific">Schistosoma margrebowiei</name>
    <dbReference type="NCBI Taxonomy" id="48269"/>
    <lineage>
        <taxon>Eukaryota</taxon>
        <taxon>Metazoa</taxon>
        <taxon>Spiralia</taxon>
        <taxon>Lophotrochozoa</taxon>
        <taxon>Platyhelminthes</taxon>
        <taxon>Trematoda</taxon>
        <taxon>Digenea</taxon>
        <taxon>Strigeidida</taxon>
        <taxon>Schistosomatoidea</taxon>
        <taxon>Schistosomatidae</taxon>
        <taxon>Schistosoma</taxon>
    </lineage>
</organism>
<keyword evidence="2" id="KW-1185">Reference proteome</keyword>
<dbReference type="PANTHER" id="PTHR47027">
    <property type="entry name" value="REVERSE TRANSCRIPTASE DOMAIN-CONTAINING PROTEIN"/>
    <property type="match status" value="1"/>
</dbReference>
<sequence>MREKTTSVAAASAAAIGLNIHKGKSKILRYNTACTNAITIDEDFEVVKALTYLGSIIDEHGGSDADVKVQIGKARAAYLQLKHIWNSKQLSTNIKVTIFNTNVNTVLLDGSETFRSTKAITHKIQVFINSCLCKILQIRCPDTISNTLLWEETNQISAEKEIRKWIGHTLRQASNCVTRYVLTWHPQGQKRSGRPKSMLRREMEIDMRRMNKNCTELERKAHDRILHLPLCMLRPNDPEAAATPFVLTCICCCVWDGRASSSEKSK</sequence>
<dbReference type="EMBL" id="UZAI01005319">
    <property type="protein sequence ID" value="VDO90045.1"/>
    <property type="molecule type" value="Genomic_DNA"/>
</dbReference>
<dbReference type="PANTHER" id="PTHR47027:SF25">
    <property type="entry name" value="REVERSE TRANSCRIPTASE DOMAIN-CONTAINING PROTEIN"/>
    <property type="match status" value="1"/>
</dbReference>
<dbReference type="Proteomes" id="UP000277204">
    <property type="component" value="Unassembled WGS sequence"/>
</dbReference>
<gene>
    <name evidence="1" type="ORF">SMRZ_LOCUS10368</name>
</gene>
<name>A0A183M2U3_9TREM</name>
<protein>
    <submittedName>
        <fullName evidence="1">Uncharacterized protein</fullName>
    </submittedName>
</protein>
<evidence type="ECO:0000313" key="1">
    <source>
        <dbReference type="EMBL" id="VDO90045.1"/>
    </source>
</evidence>
<evidence type="ECO:0000313" key="2">
    <source>
        <dbReference type="Proteomes" id="UP000277204"/>
    </source>
</evidence>
<dbReference type="Pfam" id="PF20049">
    <property type="entry name" value="DUF6451"/>
    <property type="match status" value="1"/>
</dbReference>
<reference evidence="1 2" key="1">
    <citation type="submission" date="2018-11" db="EMBL/GenBank/DDBJ databases">
        <authorList>
            <consortium name="Pathogen Informatics"/>
        </authorList>
    </citation>
    <scope>NUCLEOTIDE SEQUENCE [LARGE SCALE GENOMIC DNA]</scope>
    <source>
        <strain evidence="1 2">Zambia</strain>
    </source>
</reference>